<feature type="domain" description="N-acetyltransferase" evidence="1">
    <location>
        <begin position="8"/>
        <end position="177"/>
    </location>
</feature>
<dbReference type="InterPro" id="IPR051531">
    <property type="entry name" value="N-acetyltransferase"/>
</dbReference>
<dbReference type="PANTHER" id="PTHR43792:SF1">
    <property type="entry name" value="N-ACETYLTRANSFERASE DOMAIN-CONTAINING PROTEIN"/>
    <property type="match status" value="1"/>
</dbReference>
<accession>A0ABV6YRW7</accession>
<dbReference type="Proteomes" id="UP001594351">
    <property type="component" value="Unassembled WGS sequence"/>
</dbReference>
<evidence type="ECO:0000259" key="1">
    <source>
        <dbReference type="PROSITE" id="PS51186"/>
    </source>
</evidence>
<protein>
    <submittedName>
        <fullName evidence="2">GNAT family N-acetyltransferase</fullName>
        <ecNumber evidence="2">2.3.-.-</ecNumber>
    </submittedName>
</protein>
<comment type="caution">
    <text evidence="2">The sequence shown here is derived from an EMBL/GenBank/DDBJ whole genome shotgun (WGS) entry which is preliminary data.</text>
</comment>
<dbReference type="Gene3D" id="3.40.630.30">
    <property type="match status" value="1"/>
</dbReference>
<dbReference type="InterPro" id="IPR000182">
    <property type="entry name" value="GNAT_dom"/>
</dbReference>
<gene>
    <name evidence="2" type="ORF">ACFL27_01470</name>
</gene>
<keyword evidence="2" id="KW-0808">Transferase</keyword>
<dbReference type="SUPFAM" id="SSF55729">
    <property type="entry name" value="Acyl-CoA N-acyltransferases (Nat)"/>
    <property type="match status" value="1"/>
</dbReference>
<dbReference type="Pfam" id="PF13302">
    <property type="entry name" value="Acetyltransf_3"/>
    <property type="match status" value="1"/>
</dbReference>
<dbReference type="GO" id="GO:0016746">
    <property type="term" value="F:acyltransferase activity"/>
    <property type="evidence" value="ECO:0007669"/>
    <property type="project" value="UniProtKB-KW"/>
</dbReference>
<sequence>MIIETPRLVIRRARAQESDIDLFYTLWTDPQVMKNVGFPSGLKITRQEIREIIMKQDQSEFNKPLIIQMHNAGPLIGECKLGLPDNDGISETDVKLRPRFWGKRYGTEVKQSLVDYLFTHTRCIGIKATPNKLNRASQKMQEAVGARKVGEEQFTFPEHMRHYTNPVSSYIYIVYREDWELARAKLPGVTGGT</sequence>
<keyword evidence="3" id="KW-1185">Reference proteome</keyword>
<dbReference type="EC" id="2.3.-.-" evidence="2"/>
<evidence type="ECO:0000313" key="3">
    <source>
        <dbReference type="Proteomes" id="UP001594351"/>
    </source>
</evidence>
<name>A0ABV6YRW7_UNCC1</name>
<keyword evidence="2" id="KW-0012">Acyltransferase</keyword>
<dbReference type="InterPro" id="IPR016181">
    <property type="entry name" value="Acyl_CoA_acyltransferase"/>
</dbReference>
<dbReference type="PANTHER" id="PTHR43792">
    <property type="entry name" value="GNAT FAMILY, PUTATIVE (AFU_ORTHOLOGUE AFUA_3G00765)-RELATED-RELATED"/>
    <property type="match status" value="1"/>
</dbReference>
<reference evidence="2 3" key="1">
    <citation type="submission" date="2024-09" db="EMBL/GenBank/DDBJ databases">
        <title>Laminarin stimulates single cell rates of sulfate reduction while oxygen inhibits transcriptomic activity in coastal marine sediment.</title>
        <authorList>
            <person name="Lindsay M."/>
            <person name="Orcutt B."/>
            <person name="Emerson D."/>
            <person name="Stepanauskas R."/>
            <person name="D'Angelo T."/>
        </authorList>
    </citation>
    <scope>NUCLEOTIDE SEQUENCE [LARGE SCALE GENOMIC DNA]</scope>
    <source>
        <strain evidence="2">SAG AM-311-K15</strain>
    </source>
</reference>
<evidence type="ECO:0000313" key="2">
    <source>
        <dbReference type="EMBL" id="MFC1848851.1"/>
    </source>
</evidence>
<proteinExistence type="predicted"/>
<dbReference type="PROSITE" id="PS51186">
    <property type="entry name" value="GNAT"/>
    <property type="match status" value="1"/>
</dbReference>
<organism evidence="2 3">
    <name type="scientific">candidate division CSSED10-310 bacterium</name>
    <dbReference type="NCBI Taxonomy" id="2855610"/>
    <lineage>
        <taxon>Bacteria</taxon>
        <taxon>Bacteria division CSSED10-310</taxon>
    </lineage>
</organism>
<dbReference type="EMBL" id="JBHPBY010000009">
    <property type="protein sequence ID" value="MFC1848851.1"/>
    <property type="molecule type" value="Genomic_DNA"/>
</dbReference>